<evidence type="ECO:0000313" key="3">
    <source>
        <dbReference type="Proteomes" id="UP001620626"/>
    </source>
</evidence>
<dbReference type="AlphaFoldDB" id="A0ABD2KT50"/>
<evidence type="ECO:0000259" key="1">
    <source>
        <dbReference type="Pfam" id="PF08385"/>
    </source>
</evidence>
<keyword evidence="3" id="KW-1185">Reference proteome</keyword>
<dbReference type="Pfam" id="PF08385">
    <property type="entry name" value="DHC_N1"/>
    <property type="match status" value="1"/>
</dbReference>
<dbReference type="InterPro" id="IPR013594">
    <property type="entry name" value="Dynein_heavy_tail"/>
</dbReference>
<gene>
    <name evidence="2" type="ORF">niasHT_016827</name>
</gene>
<feature type="domain" description="Dynein heavy chain tail" evidence="1">
    <location>
        <begin position="172"/>
        <end position="522"/>
    </location>
</feature>
<accession>A0ABD2KT50</accession>
<dbReference type="Proteomes" id="UP001620626">
    <property type="component" value="Unassembled WGS sequence"/>
</dbReference>
<organism evidence="2 3">
    <name type="scientific">Heterodera trifolii</name>
    <dbReference type="NCBI Taxonomy" id="157864"/>
    <lineage>
        <taxon>Eukaryota</taxon>
        <taxon>Metazoa</taxon>
        <taxon>Ecdysozoa</taxon>
        <taxon>Nematoda</taxon>
        <taxon>Chromadorea</taxon>
        <taxon>Rhabditida</taxon>
        <taxon>Tylenchina</taxon>
        <taxon>Tylenchomorpha</taxon>
        <taxon>Tylenchoidea</taxon>
        <taxon>Heteroderidae</taxon>
        <taxon>Heteroderinae</taxon>
        <taxon>Heterodera</taxon>
    </lineage>
</organism>
<protein>
    <recommendedName>
        <fullName evidence="1">Dynein heavy chain tail domain-containing protein</fullName>
    </recommendedName>
</protein>
<evidence type="ECO:0000313" key="2">
    <source>
        <dbReference type="EMBL" id="KAL3106140.1"/>
    </source>
</evidence>
<name>A0ABD2KT50_9BILA</name>
<proteinExistence type="predicted"/>
<reference evidence="2 3" key="1">
    <citation type="submission" date="2024-10" db="EMBL/GenBank/DDBJ databases">
        <authorList>
            <person name="Kim D."/>
        </authorList>
    </citation>
    <scope>NUCLEOTIDE SEQUENCE [LARGE SCALE GENOMIC DNA]</scope>
    <source>
        <strain evidence="2">BH-2024</strain>
    </source>
</reference>
<comment type="caution">
    <text evidence="2">The sequence shown here is derived from an EMBL/GenBank/DDBJ whole genome shotgun (WGS) entry which is preliminary data.</text>
</comment>
<dbReference type="EMBL" id="JBICBT010000659">
    <property type="protein sequence ID" value="KAL3106140.1"/>
    <property type="molecule type" value="Genomic_DNA"/>
</dbReference>
<sequence length="523" mass="58594">MSNRRESAAAMGGGGAAGNDPRKGYLLKVASHILSLNLTEERLPNGTALNAFCDSEVPILVISRRDNKGHVDVSNERTNNALALDDYKQNVTVLSMHENAGQTLLGTLKQVFSPILADNQSENAGENSSQLASLVNELEETLQENFGENEATESARKGGVQSVRSEIELWRKKAQKGTEPAQSYSEALEPLADKLALMEGGGPLDELYELCEAAEESVETLWEVLDEPYPQRRMRQLIICIAASLQKAISHRVTSNISSSELFRSSETLRLSLNLATQWSESVALLTGRNWQQNALHQWEGEAIGMETFEQFRKRVDEAHSLCTLAEQIVQLLGRRGDSDQLRESVFSAIDAALRNATPFEGTGEQWAERHGAAERALDPFIEEIMPTLRARLQFQPNVSRELLLDELHRYRHFLARKQVKEKLQSEREVLITHLAEQIRTQKREIERMSAMAVPTGKFLTEIAAKIAWIRSNSIQIDKLSKASAKFFDDLPMFSSFSQSLRTLAEELKAVEQEQFDAWLANC</sequence>